<evidence type="ECO:0000256" key="9">
    <source>
        <dbReference type="ARBA" id="ARBA00031044"/>
    </source>
</evidence>
<comment type="pathway">
    <text evidence="3">Secondary metabolite metabolism; methylglyoxal degradation; (R)-lactate from methylglyoxal: step 2/2.</text>
</comment>
<name>A0A1V9Z2C1_9STRA</name>
<dbReference type="Pfam" id="PF00753">
    <property type="entry name" value="Lactamase_B"/>
    <property type="match status" value="1"/>
</dbReference>
<dbReference type="EMBL" id="JNBS01002355">
    <property type="protein sequence ID" value="OQR92146.1"/>
    <property type="molecule type" value="Genomic_DNA"/>
</dbReference>
<keyword evidence="8" id="KW-0862">Zinc</keyword>
<dbReference type="STRING" id="74557.A0A1V9Z2C1"/>
<dbReference type="HAMAP" id="MF_01374">
    <property type="entry name" value="Glyoxalase_2"/>
    <property type="match status" value="1"/>
</dbReference>
<dbReference type="InterPro" id="IPR032282">
    <property type="entry name" value="HAGH_C"/>
</dbReference>
<accession>A0A1V9Z2C1</accession>
<dbReference type="PANTHER" id="PTHR11935:SF94">
    <property type="entry name" value="TENZING NORGAY, ISOFORM C"/>
    <property type="match status" value="1"/>
</dbReference>
<evidence type="ECO:0000256" key="6">
    <source>
        <dbReference type="ARBA" id="ARBA00022723"/>
    </source>
</evidence>
<dbReference type="CDD" id="cd07723">
    <property type="entry name" value="hydroxyacylglutathione_hydrolase_MBL-fold"/>
    <property type="match status" value="1"/>
</dbReference>
<evidence type="ECO:0000256" key="1">
    <source>
        <dbReference type="ARBA" id="ARBA00001623"/>
    </source>
</evidence>
<reference evidence="11 12" key="1">
    <citation type="journal article" date="2014" name="Genome Biol. Evol.">
        <title>The secreted proteins of Achlya hypogyna and Thraustotheca clavata identify the ancestral oomycete secretome and reveal gene acquisitions by horizontal gene transfer.</title>
        <authorList>
            <person name="Misner I."/>
            <person name="Blouin N."/>
            <person name="Leonard G."/>
            <person name="Richards T.A."/>
            <person name="Lane C.E."/>
        </authorList>
    </citation>
    <scope>NUCLEOTIDE SEQUENCE [LARGE SCALE GENOMIC DNA]</scope>
    <source>
        <strain evidence="11 12">ATCC 34112</strain>
    </source>
</reference>
<dbReference type="Proteomes" id="UP000243217">
    <property type="component" value="Unassembled WGS sequence"/>
</dbReference>
<dbReference type="Gene3D" id="3.60.15.10">
    <property type="entry name" value="Ribonuclease Z/Hydroxyacylglutathione hydrolase-like"/>
    <property type="match status" value="1"/>
</dbReference>
<dbReference type="Pfam" id="PF16123">
    <property type="entry name" value="HAGH_C"/>
    <property type="match status" value="1"/>
</dbReference>
<dbReference type="InterPro" id="IPR055588">
    <property type="entry name" value="DUF7164"/>
</dbReference>
<dbReference type="InterPro" id="IPR036866">
    <property type="entry name" value="RibonucZ/Hydroxyglut_hydro"/>
</dbReference>
<evidence type="ECO:0000259" key="10">
    <source>
        <dbReference type="SMART" id="SM00849"/>
    </source>
</evidence>
<evidence type="ECO:0000256" key="2">
    <source>
        <dbReference type="ARBA" id="ARBA00001947"/>
    </source>
</evidence>
<dbReference type="Pfam" id="PF23741">
    <property type="entry name" value="DUF7164"/>
    <property type="match status" value="6"/>
</dbReference>
<comment type="catalytic activity">
    <reaction evidence="1">
        <text>an S-(2-hydroxyacyl)glutathione + H2O = a 2-hydroxy carboxylate + glutathione + H(+)</text>
        <dbReference type="Rhea" id="RHEA:21864"/>
        <dbReference type="ChEBI" id="CHEBI:15377"/>
        <dbReference type="ChEBI" id="CHEBI:15378"/>
        <dbReference type="ChEBI" id="CHEBI:57925"/>
        <dbReference type="ChEBI" id="CHEBI:58896"/>
        <dbReference type="ChEBI" id="CHEBI:71261"/>
        <dbReference type="EC" id="3.1.2.6"/>
    </reaction>
</comment>
<dbReference type="GO" id="GO:0004416">
    <property type="term" value="F:hydroxyacylglutathione hydrolase activity"/>
    <property type="evidence" value="ECO:0007669"/>
    <property type="project" value="UniProtKB-EC"/>
</dbReference>
<proteinExistence type="inferred from homology"/>
<evidence type="ECO:0000256" key="5">
    <source>
        <dbReference type="ARBA" id="ARBA00011917"/>
    </source>
</evidence>
<evidence type="ECO:0000313" key="12">
    <source>
        <dbReference type="Proteomes" id="UP000243217"/>
    </source>
</evidence>
<comment type="cofactor">
    <cofactor evidence="2">
        <name>Zn(2+)</name>
        <dbReference type="ChEBI" id="CHEBI:29105"/>
    </cofactor>
</comment>
<evidence type="ECO:0000256" key="8">
    <source>
        <dbReference type="ARBA" id="ARBA00022833"/>
    </source>
</evidence>
<dbReference type="InterPro" id="IPR001279">
    <property type="entry name" value="Metallo-B-lactamas"/>
</dbReference>
<dbReference type="NCBIfam" id="TIGR03413">
    <property type="entry name" value="GSH_gloB"/>
    <property type="match status" value="1"/>
</dbReference>
<dbReference type="PANTHER" id="PTHR11935">
    <property type="entry name" value="BETA LACTAMASE DOMAIN"/>
    <property type="match status" value="1"/>
</dbReference>
<evidence type="ECO:0000256" key="3">
    <source>
        <dbReference type="ARBA" id="ARBA00004963"/>
    </source>
</evidence>
<comment type="caution">
    <text evidence="11">The sequence shown here is derived from an EMBL/GenBank/DDBJ whole genome shotgun (WGS) entry which is preliminary data.</text>
</comment>
<dbReference type="EC" id="3.1.2.6" evidence="5"/>
<keyword evidence="7 11" id="KW-0378">Hydrolase</keyword>
<dbReference type="GO" id="GO:0046872">
    <property type="term" value="F:metal ion binding"/>
    <property type="evidence" value="ECO:0007669"/>
    <property type="project" value="UniProtKB-KW"/>
</dbReference>
<dbReference type="InterPro" id="IPR035680">
    <property type="entry name" value="Clx_II_MBL"/>
</dbReference>
<dbReference type="InterPro" id="IPR017782">
    <property type="entry name" value="Hydroxyacylglutathione_Hdrlase"/>
</dbReference>
<dbReference type="SUPFAM" id="SSF56281">
    <property type="entry name" value="Metallo-hydrolase/oxidoreductase"/>
    <property type="match status" value="1"/>
</dbReference>
<evidence type="ECO:0000256" key="4">
    <source>
        <dbReference type="ARBA" id="ARBA00006759"/>
    </source>
</evidence>
<protein>
    <recommendedName>
        <fullName evidence="5">hydroxyacylglutathione hydrolase</fullName>
        <ecNumber evidence="5">3.1.2.6</ecNumber>
    </recommendedName>
    <alternativeName>
        <fullName evidence="9">Glyoxalase II</fullName>
    </alternativeName>
</protein>
<keyword evidence="6" id="KW-0479">Metal-binding</keyword>
<organism evidence="11 12">
    <name type="scientific">Thraustotheca clavata</name>
    <dbReference type="NCBI Taxonomy" id="74557"/>
    <lineage>
        <taxon>Eukaryota</taxon>
        <taxon>Sar</taxon>
        <taxon>Stramenopiles</taxon>
        <taxon>Oomycota</taxon>
        <taxon>Saprolegniomycetes</taxon>
        <taxon>Saprolegniales</taxon>
        <taxon>Achlyaceae</taxon>
        <taxon>Thraustotheca</taxon>
    </lineage>
</organism>
<dbReference type="SMART" id="SM00849">
    <property type="entry name" value="Lactamase_B"/>
    <property type="match status" value="1"/>
</dbReference>
<keyword evidence="12" id="KW-1185">Reference proteome</keyword>
<comment type="similarity">
    <text evidence="4">Belongs to the metallo-beta-lactamase superfamily. Glyoxalase II family.</text>
</comment>
<evidence type="ECO:0000313" key="11">
    <source>
        <dbReference type="EMBL" id="OQR92146.1"/>
    </source>
</evidence>
<dbReference type="GO" id="GO:0019243">
    <property type="term" value="P:methylglyoxal catabolic process to D-lactate via S-lactoyl-glutathione"/>
    <property type="evidence" value="ECO:0007669"/>
    <property type="project" value="InterPro"/>
</dbReference>
<sequence>REDMLDFPTTSDESPFKHAHLHTWQNDEKFSKFEFMRGAYANVNRSNLSIHHISDYAMLMALTSIPTDKASDTNSPFVRAALIYLPPDQPRFIHELRWFKRSWIEMQKHEPSTWRTDIIIFTDGDIPELKELNCEITTRTSITQPNKCIVVPGYKTLKSTGFSYAFGDSINVAAVNHPTMEIYDWVLRTDIDTFLTPAFATWKPSTMAVGYGQYAFAGHNTSTRLDRIMTDLNMSIATVHNIGSTWYGPRISIQACAELTVDMMRYLDAYEFTDEEKSEEYGITGWPEWHHGVLSLYAGHIAINHCTKESGVRKRADMLDFPSDSTDSPMNHAHIHCWQKRSNFSKSLFMEGKYSINDLPSLHPQESIRDYAMFMALDSHKAPGLLPTPSVSTSNVDFVRGVVTHLPRALSVGQKVEFRTFHRSWREVMAYEPKTWRTDLVVYAHQADSDFFDSLNCSTSNKRQSKDDPALCVVITSFTSLQATGILIEGLDQTNVIAETASLLHYDWILKSAPDAILTRTFATWKPDLFTVASGNYILDGRGTGARLNKIATSLQLESHDISNIGATWYGPGKVMQECAKLAVAVSKHLYENEFTAEEKSPQYGIKGWPEWHFGVLQLYANQIALNHCTKDSKMVINVEMLEAPSSLTDSPNNHAHLHTWKSDSVFDKRAFQEGKYYKTPLESLDIAQNTSAYALYMALDAHDSPNIMPTPYLPPTAEVSRDLDKSFVRAAVVYLPPKIPKFINELRWFRRSWIEMQKYEPSLWRTDIVIYTSEMTPELTSLNCTETHRTSRTDPNQCIVVTNFTSMRTKEFDYGFADSLKVVAMDNIVVQQYDYLLRTDLDTFLTPAFSTWKPDTVIVGQGAYMFDGTTTAQRLASIIEKLNYTKATVNNVGSTWYGPTKVLQECGNLTVKTIMYLHHNEFTDEEKSPDYGIKGWPNWHWGVLTMYAGHIAINHCTRDVGVEKRSDMLDFPSTSKESPKKHAHIHTWQNGERFSKFSFADGKYAKENISELNLDKIQDYAMYMALDSHKEPGLLPGAPIPRTTDPPRDINKDFTRAIVLHVPSMTPEAQLELRTFHRSWREVVAHEPTNWRTDLVIFTTEMDALLSSLDCTKIKRTAKEGMSRCIVVNGYPSASSNKYPIDIEGFNVVAQMKSNYQYDWLLKSSPDAILTRAFATWKPATMVVAPGSYIVEDETRDRLEGITKKLHLNSNGISNVGGTWYGPATQLESCAELAIVAAKHLYSKEFTDKEKSPEYGNDGWPKWHLGVLSSYAGEIALKHCAKKDDIAIRSDMLEASSSLTDSPIYHAHLHTWHNRKMFNKADFAAGKYRETSLESLEASKESNTSAYALYIALDAQKQARQLTQEQSKQEITSQLTRAAVLYFPSEIQGRFVGQLRWFMKSWQTMQPYEPSQWRTDILIYTDEPLDLFTQLNCTSQPRLTPDEPNKCIFISTYSSIKSNDFDYGYADSVNVVATNSQELDAYDYLLRTDIDTFLTPAFAKWQPEKLIVGQGNYLGSTTALRLEKISAKLGWRTPTLQNIGSTWYGPAAVLRKCAKLTMEAMMYLHKNSFTDLEKSSEYGIQGWPEWHYGVLTLYAGHLAINECTNDVEKRTDMLDFPTTSLESPFLHAHLHTWQNNNRFSKFAFDEGKYANVPLNSLEPLENIADYAIMTSVRVVIVPVLNDNYAYLLIDQATATAAAIDPVEPQKVLAAAQEHGVSISHVLTTHCHADHDGGNFAMRSLLPTVEIIGGKNDNVKAVTREVDHDDEIAVGELKVRVLSTPCHTPGHVLYLCDGKLFTGDTLFVAGCGRFFSGTADQMHFALNTVVAGLPPATEIYCGHEYTVNNLAFAADVEPENELIKKKQAWANEVKTTIPSTVASELETNPFMRVHVAQVQQFTKSTDPVEVMARLREFKNSFGLGQGKK</sequence>
<feature type="domain" description="Metallo-beta-lactamase" evidence="10">
    <location>
        <begin position="1683"/>
        <end position="1839"/>
    </location>
</feature>
<evidence type="ECO:0000256" key="7">
    <source>
        <dbReference type="ARBA" id="ARBA00022801"/>
    </source>
</evidence>
<gene>
    <name evidence="11" type="ORF">THRCLA_08786</name>
</gene>
<dbReference type="OrthoDB" id="65910at2759"/>
<feature type="non-terminal residue" evidence="11">
    <location>
        <position position="1"/>
    </location>
</feature>